<dbReference type="CDD" id="cd13639">
    <property type="entry name" value="PBP2_OpuAC_like"/>
    <property type="match status" value="1"/>
</dbReference>
<name>A0A239MJI4_9ACTN</name>
<dbReference type="SUPFAM" id="SSF53850">
    <property type="entry name" value="Periplasmic binding protein-like II"/>
    <property type="match status" value="1"/>
</dbReference>
<dbReference type="InterPro" id="IPR007210">
    <property type="entry name" value="ABC_Gly_betaine_transp_sub-bd"/>
</dbReference>
<dbReference type="AlphaFoldDB" id="A0A239MJI4"/>
<dbReference type="GO" id="GO:0015871">
    <property type="term" value="P:choline transport"/>
    <property type="evidence" value="ECO:0007669"/>
    <property type="project" value="TreeGrafter"/>
</dbReference>
<dbReference type="GO" id="GO:0031460">
    <property type="term" value="P:glycine betaine transport"/>
    <property type="evidence" value="ECO:0007669"/>
    <property type="project" value="TreeGrafter"/>
</dbReference>
<dbReference type="PANTHER" id="PTHR47737:SF1">
    <property type="entry name" value="GLYCINE BETAINE_PROLINE BETAINE TRANSPORT SYSTEM PERMEASE PROTEIN PROW"/>
    <property type="match status" value="1"/>
</dbReference>
<evidence type="ECO:0000259" key="6">
    <source>
        <dbReference type="Pfam" id="PF04069"/>
    </source>
</evidence>
<feature type="chain" id="PRO_5012082744" evidence="5">
    <location>
        <begin position="31"/>
        <end position="303"/>
    </location>
</feature>
<proteinExistence type="predicted"/>
<gene>
    <name evidence="7" type="ORF">SAMN05443665_102896</name>
</gene>
<dbReference type="GO" id="GO:0015226">
    <property type="term" value="F:carnitine transmembrane transporter activity"/>
    <property type="evidence" value="ECO:0007669"/>
    <property type="project" value="TreeGrafter"/>
</dbReference>
<dbReference type="Pfam" id="PF04069">
    <property type="entry name" value="OpuAC"/>
    <property type="match status" value="1"/>
</dbReference>
<organism evidence="7 8">
    <name type="scientific">Actinomadura meyerae</name>
    <dbReference type="NCBI Taxonomy" id="240840"/>
    <lineage>
        <taxon>Bacteria</taxon>
        <taxon>Bacillati</taxon>
        <taxon>Actinomycetota</taxon>
        <taxon>Actinomycetes</taxon>
        <taxon>Streptosporangiales</taxon>
        <taxon>Thermomonosporaceae</taxon>
        <taxon>Actinomadura</taxon>
    </lineage>
</organism>
<evidence type="ECO:0000256" key="1">
    <source>
        <dbReference type="ARBA" id="ARBA00004236"/>
    </source>
</evidence>
<keyword evidence="4" id="KW-0472">Membrane</keyword>
<reference evidence="7 8" key="1">
    <citation type="submission" date="2017-06" db="EMBL/GenBank/DDBJ databases">
        <authorList>
            <person name="Kim H.J."/>
            <person name="Triplett B.A."/>
        </authorList>
    </citation>
    <scope>NUCLEOTIDE SEQUENCE [LARGE SCALE GENOMIC DNA]</scope>
    <source>
        <strain evidence="7 8">DSM 44715</strain>
    </source>
</reference>
<dbReference type="PANTHER" id="PTHR47737">
    <property type="entry name" value="GLYCINE BETAINE/PROLINE BETAINE TRANSPORT SYSTEM PERMEASE PROTEIN PROW"/>
    <property type="match status" value="1"/>
</dbReference>
<dbReference type="GO" id="GO:0005275">
    <property type="term" value="F:amine transmembrane transporter activity"/>
    <property type="evidence" value="ECO:0007669"/>
    <property type="project" value="TreeGrafter"/>
</dbReference>
<dbReference type="Proteomes" id="UP000198318">
    <property type="component" value="Unassembled WGS sequence"/>
</dbReference>
<protein>
    <submittedName>
        <fullName evidence="7">Glycine betaine/proline transport system substrate-binding protein</fullName>
    </submittedName>
</protein>
<dbReference type="Gene3D" id="3.40.190.10">
    <property type="entry name" value="Periplasmic binding protein-like II"/>
    <property type="match status" value="1"/>
</dbReference>
<evidence type="ECO:0000256" key="2">
    <source>
        <dbReference type="ARBA" id="ARBA00022448"/>
    </source>
</evidence>
<dbReference type="Gene3D" id="3.40.190.100">
    <property type="entry name" value="Glycine betaine-binding periplasmic protein, domain 2"/>
    <property type="match status" value="1"/>
</dbReference>
<dbReference type="EMBL" id="FZOR01000028">
    <property type="protein sequence ID" value="SNT42294.1"/>
    <property type="molecule type" value="Genomic_DNA"/>
</dbReference>
<evidence type="ECO:0000313" key="8">
    <source>
        <dbReference type="Proteomes" id="UP000198318"/>
    </source>
</evidence>
<comment type="subcellular location">
    <subcellularLocation>
        <location evidence="1">Cell membrane</location>
    </subcellularLocation>
</comment>
<feature type="domain" description="ABC-type glycine betaine transport system substrate-binding" evidence="6">
    <location>
        <begin position="44"/>
        <end position="292"/>
    </location>
</feature>
<keyword evidence="8" id="KW-1185">Reference proteome</keyword>
<dbReference type="GO" id="GO:0043190">
    <property type="term" value="C:ATP-binding cassette (ABC) transporter complex"/>
    <property type="evidence" value="ECO:0007669"/>
    <property type="project" value="InterPro"/>
</dbReference>
<keyword evidence="3" id="KW-1003">Cell membrane</keyword>
<evidence type="ECO:0000256" key="5">
    <source>
        <dbReference type="SAM" id="SignalP"/>
    </source>
</evidence>
<sequence length="303" mass="33224">MQANEGMGMRFKLKGLTVAALTLTLGLTSAACGDSDSGGGENDKNITIGVVSGWAEGEAATALWKRLLTDKGYKVDVKTLDTGPLYAGMSKGDVDLFLDSWLPGTHEDYWKQYGDKLEKVGSWYDSAPLTIAVPEYSPLQSLEDLKGKGGQYGGKIVGIEKSSGLYRVSQEKMLPAYGLQDEFKVTTSSTAAMLTELDKAVSAKKDIVVTLWRPHWAYAKYPIRDLKDPKGAMGQPDTIFTVARKDFGSDQPEVSGWLKKFKMDDKQLGSLEDLMENKYKGKPEQAVDEWLKTNQSYATSLTS</sequence>
<evidence type="ECO:0000256" key="3">
    <source>
        <dbReference type="ARBA" id="ARBA00022475"/>
    </source>
</evidence>
<accession>A0A239MJI4</accession>
<keyword evidence="5" id="KW-0732">Signal</keyword>
<evidence type="ECO:0000256" key="4">
    <source>
        <dbReference type="ARBA" id="ARBA00023136"/>
    </source>
</evidence>
<evidence type="ECO:0000313" key="7">
    <source>
        <dbReference type="EMBL" id="SNT42294.1"/>
    </source>
</evidence>
<feature type="signal peptide" evidence="5">
    <location>
        <begin position="1"/>
        <end position="30"/>
    </location>
</feature>
<keyword evidence="2" id="KW-0813">Transport</keyword>